<keyword evidence="2" id="KW-1185">Reference proteome</keyword>
<evidence type="ECO:0000313" key="1">
    <source>
        <dbReference type="EnsemblMetazoa" id="XP_030853503"/>
    </source>
</evidence>
<dbReference type="OMA" id="YWPELEL"/>
<reference evidence="1" key="2">
    <citation type="submission" date="2021-01" db="UniProtKB">
        <authorList>
            <consortium name="EnsemblMetazoa"/>
        </authorList>
    </citation>
    <scope>IDENTIFICATION</scope>
</reference>
<dbReference type="GeneID" id="754346"/>
<sequence length="324" mass="37133">MGASQSRLDPRINDSSTNYWPELELEKQISVFTYDENKPEVKVLVRGETVSADLLLKKVGKALDMKSIGLKHFGIFEGLHTPIGKFKCSDRVKTNSKGLSLQKWCFDLRKEKQEIVKDPIALYLTCLQARSQIMQGILTPTPEQLTKLEDHNEPAFLDSMSYLSVCHCMEDYMTAYIKHCELRRELSIGSLQLTAGTTFSMRANKRGLRLRVEQKEYFVSWRKIKRWTRAEDDLYVTYELYSCSHDTVNILSIETPQAPYLVSVTIEMIKTLQGEMNGVIFQTSDLKMGPNGDVLEWNNITFDPLQFKAETEAANKYIDLSTLT</sequence>
<dbReference type="RefSeq" id="XP_030853503.1">
    <property type="nucleotide sequence ID" value="XM_030997643.1"/>
</dbReference>
<organism evidence="1 2">
    <name type="scientific">Strongylocentrotus purpuratus</name>
    <name type="common">Purple sea urchin</name>
    <dbReference type="NCBI Taxonomy" id="7668"/>
    <lineage>
        <taxon>Eukaryota</taxon>
        <taxon>Metazoa</taxon>
        <taxon>Echinodermata</taxon>
        <taxon>Eleutherozoa</taxon>
        <taxon>Echinozoa</taxon>
        <taxon>Echinoidea</taxon>
        <taxon>Euechinoidea</taxon>
        <taxon>Echinacea</taxon>
        <taxon>Camarodonta</taxon>
        <taxon>Echinidea</taxon>
        <taxon>Strongylocentrotidae</taxon>
        <taxon>Strongylocentrotus</taxon>
    </lineage>
</organism>
<dbReference type="AlphaFoldDB" id="A0A7M7PPW9"/>
<accession>A0A7M7PPW9</accession>
<dbReference type="KEGG" id="spu:754346"/>
<proteinExistence type="predicted"/>
<dbReference type="EnsemblMetazoa" id="XM_030997643">
    <property type="protein sequence ID" value="XP_030853503"/>
    <property type="gene ID" value="LOC754346"/>
</dbReference>
<reference evidence="2" key="1">
    <citation type="submission" date="2015-02" db="EMBL/GenBank/DDBJ databases">
        <title>Genome sequencing for Strongylocentrotus purpuratus.</title>
        <authorList>
            <person name="Murali S."/>
            <person name="Liu Y."/>
            <person name="Vee V."/>
            <person name="English A."/>
            <person name="Wang M."/>
            <person name="Skinner E."/>
            <person name="Han Y."/>
            <person name="Muzny D.M."/>
            <person name="Worley K.C."/>
            <person name="Gibbs R.A."/>
        </authorList>
    </citation>
    <scope>NUCLEOTIDE SEQUENCE</scope>
</reference>
<dbReference type="Proteomes" id="UP000007110">
    <property type="component" value="Unassembled WGS sequence"/>
</dbReference>
<name>A0A7M7PPW9_STRPU</name>
<evidence type="ECO:0000313" key="2">
    <source>
        <dbReference type="Proteomes" id="UP000007110"/>
    </source>
</evidence>
<protein>
    <recommendedName>
        <fullName evidence="3">FERM domain-containing protein</fullName>
    </recommendedName>
</protein>
<dbReference type="OrthoDB" id="6022170at2759"/>
<dbReference type="Gene3D" id="1.20.80.60">
    <property type="match status" value="1"/>
</dbReference>
<evidence type="ECO:0008006" key="3">
    <source>
        <dbReference type="Google" id="ProtNLM"/>
    </source>
</evidence>
<dbReference type="InParanoid" id="A0A7M7PPW9"/>